<dbReference type="InterPro" id="IPR036390">
    <property type="entry name" value="WH_DNA-bd_sf"/>
</dbReference>
<organism evidence="5 6">
    <name type="scientific">Dethiosulfatibacter aminovorans DSM 17477</name>
    <dbReference type="NCBI Taxonomy" id="1121476"/>
    <lineage>
        <taxon>Bacteria</taxon>
        <taxon>Bacillati</taxon>
        <taxon>Bacillota</taxon>
        <taxon>Tissierellia</taxon>
        <taxon>Dethiosulfatibacter</taxon>
    </lineage>
</organism>
<accession>A0A1M6C4D2</accession>
<dbReference type="InterPro" id="IPR008920">
    <property type="entry name" value="TF_FadR/GntR_C"/>
</dbReference>
<dbReference type="PROSITE" id="PS50949">
    <property type="entry name" value="HTH_GNTR"/>
    <property type="match status" value="1"/>
</dbReference>
<dbReference type="PANTHER" id="PTHR43537:SF5">
    <property type="entry name" value="UXU OPERON TRANSCRIPTIONAL REGULATOR"/>
    <property type="match status" value="1"/>
</dbReference>
<dbReference type="SMART" id="SM00895">
    <property type="entry name" value="FCD"/>
    <property type="match status" value="1"/>
</dbReference>
<dbReference type="OrthoDB" id="9781630at2"/>
<dbReference type="InterPro" id="IPR036388">
    <property type="entry name" value="WH-like_DNA-bd_sf"/>
</dbReference>
<evidence type="ECO:0000256" key="1">
    <source>
        <dbReference type="ARBA" id="ARBA00023015"/>
    </source>
</evidence>
<feature type="domain" description="HTH gntR-type" evidence="4">
    <location>
        <begin position="5"/>
        <end position="72"/>
    </location>
</feature>
<dbReference type="SUPFAM" id="SSF46785">
    <property type="entry name" value="Winged helix' DNA-binding domain"/>
    <property type="match status" value="1"/>
</dbReference>
<dbReference type="Gene3D" id="1.20.120.530">
    <property type="entry name" value="GntR ligand-binding domain-like"/>
    <property type="match status" value="1"/>
</dbReference>
<dbReference type="RefSeq" id="WP_073046831.1">
    <property type="nucleotide sequence ID" value="NZ_FQZL01000005.1"/>
</dbReference>
<keyword evidence="3" id="KW-0804">Transcription</keyword>
<gene>
    <name evidence="5" type="ORF">SAMN02745751_00575</name>
</gene>
<dbReference type="SUPFAM" id="SSF48008">
    <property type="entry name" value="GntR ligand-binding domain-like"/>
    <property type="match status" value="1"/>
</dbReference>
<dbReference type="GO" id="GO:0003700">
    <property type="term" value="F:DNA-binding transcription factor activity"/>
    <property type="evidence" value="ECO:0007669"/>
    <property type="project" value="InterPro"/>
</dbReference>
<dbReference type="EMBL" id="FQZL01000005">
    <property type="protein sequence ID" value="SHI55813.1"/>
    <property type="molecule type" value="Genomic_DNA"/>
</dbReference>
<name>A0A1M6C4D2_9FIRM</name>
<keyword evidence="6" id="KW-1185">Reference proteome</keyword>
<evidence type="ECO:0000259" key="4">
    <source>
        <dbReference type="PROSITE" id="PS50949"/>
    </source>
</evidence>
<dbReference type="Gene3D" id="1.10.10.10">
    <property type="entry name" value="Winged helix-like DNA-binding domain superfamily/Winged helix DNA-binding domain"/>
    <property type="match status" value="1"/>
</dbReference>
<keyword evidence="2" id="KW-0238">DNA-binding</keyword>
<evidence type="ECO:0000313" key="5">
    <source>
        <dbReference type="EMBL" id="SHI55813.1"/>
    </source>
</evidence>
<dbReference type="InterPro" id="IPR000524">
    <property type="entry name" value="Tscrpt_reg_HTH_GntR"/>
</dbReference>
<reference evidence="5 6" key="1">
    <citation type="submission" date="2016-11" db="EMBL/GenBank/DDBJ databases">
        <authorList>
            <person name="Jaros S."/>
            <person name="Januszkiewicz K."/>
            <person name="Wedrychowicz H."/>
        </authorList>
    </citation>
    <scope>NUCLEOTIDE SEQUENCE [LARGE SCALE GENOMIC DNA]</scope>
    <source>
        <strain evidence="5 6">DSM 17477</strain>
    </source>
</reference>
<proteinExistence type="predicted"/>
<dbReference type="AlphaFoldDB" id="A0A1M6C4D2"/>
<dbReference type="Proteomes" id="UP000184052">
    <property type="component" value="Unassembled WGS sequence"/>
</dbReference>
<evidence type="ECO:0000313" key="6">
    <source>
        <dbReference type="Proteomes" id="UP000184052"/>
    </source>
</evidence>
<dbReference type="Pfam" id="PF00392">
    <property type="entry name" value="GntR"/>
    <property type="match status" value="1"/>
</dbReference>
<dbReference type="SMART" id="SM00345">
    <property type="entry name" value="HTH_GNTR"/>
    <property type="match status" value="1"/>
</dbReference>
<dbReference type="STRING" id="1121476.SAMN02745751_00575"/>
<evidence type="ECO:0000256" key="2">
    <source>
        <dbReference type="ARBA" id="ARBA00023125"/>
    </source>
</evidence>
<dbReference type="Pfam" id="PF07729">
    <property type="entry name" value="FCD"/>
    <property type="match status" value="1"/>
</dbReference>
<dbReference type="GO" id="GO:0003677">
    <property type="term" value="F:DNA binding"/>
    <property type="evidence" value="ECO:0007669"/>
    <property type="project" value="UniProtKB-KW"/>
</dbReference>
<sequence length="220" mass="25895">MVVTKSLQLVVFEHLRDKIINGELSDNEIYSETKLAKDLGVSRTPVRDAIHRLSQEGYIDILPSKGFKLHKMSVKDIEEIFQVRSAIESYCTLYIAKRYDEDKAKALFKELDRLNKLMDNIVNSSRNIDRFIKYDFHFHMSIVEYADNSVFKNIFETYTYRIQKLAKLSLGHENRMENTCKEHSDILEAMKRGDIDEIYDITMVHMETPKYINLKDLENL</sequence>
<keyword evidence="1" id="KW-0805">Transcription regulation</keyword>
<dbReference type="InterPro" id="IPR011711">
    <property type="entry name" value="GntR_C"/>
</dbReference>
<evidence type="ECO:0000256" key="3">
    <source>
        <dbReference type="ARBA" id="ARBA00023163"/>
    </source>
</evidence>
<dbReference type="CDD" id="cd07377">
    <property type="entry name" value="WHTH_GntR"/>
    <property type="match status" value="1"/>
</dbReference>
<dbReference type="PRINTS" id="PR00035">
    <property type="entry name" value="HTHGNTR"/>
</dbReference>
<dbReference type="PANTHER" id="PTHR43537">
    <property type="entry name" value="TRANSCRIPTIONAL REGULATOR, GNTR FAMILY"/>
    <property type="match status" value="1"/>
</dbReference>
<protein>
    <submittedName>
        <fullName evidence="5">Transcriptional regulator, GntR family</fullName>
    </submittedName>
</protein>